<sequence>MPYALHHSPRHFTPHYGLSPARQHRESSSGASDGFHVTFRRARYARRAGHHTHDVPQTHRASKVAQRAPGIWPTAFAVLFVANLVSPAAGAIPRRNLVSDANADHSFLSQRASGPAFAPQIEASENGTSTPDDVDIRLVDRTYIKTAYTLLDLLRIVAASRSPFEEFGASLGEAYEVFADESVAPETRKSVTRGGKVLDLSTSLIPQVRLSRVPGDISYVAAQQIEGKPTVGDDMVMLMRVLDPRAWQGDPQTEVVVPRVAASDAETLHTPIQPKPRAGQGPVQVIRRPAPSEMHALDVDGLGHEADTLPAAPFEASASPDVPGGSLQVAAGGHSDDVPMRGQAPDVVAVPLPRPNSHRRDLLRSPASVVRRKGRTRPCG</sequence>
<organism evidence="2 3">
    <name type="scientific">Pandoraea aquatica</name>
    <dbReference type="NCBI Taxonomy" id="2508290"/>
    <lineage>
        <taxon>Bacteria</taxon>
        <taxon>Pseudomonadati</taxon>
        <taxon>Pseudomonadota</taxon>
        <taxon>Betaproteobacteria</taxon>
        <taxon>Burkholderiales</taxon>
        <taxon>Burkholderiaceae</taxon>
        <taxon>Pandoraea</taxon>
    </lineage>
</organism>
<dbReference type="Proteomes" id="UP000366819">
    <property type="component" value="Unassembled WGS sequence"/>
</dbReference>
<evidence type="ECO:0000313" key="3">
    <source>
        <dbReference type="Proteomes" id="UP000366819"/>
    </source>
</evidence>
<gene>
    <name evidence="2" type="ORF">PAQ31011_01558</name>
</gene>
<name>A0A5E4TR74_9BURK</name>
<accession>A0A5E4TR74</accession>
<feature type="region of interest" description="Disordered" evidence="1">
    <location>
        <begin position="1"/>
        <end position="33"/>
    </location>
</feature>
<dbReference type="EMBL" id="CABPSN010000002">
    <property type="protein sequence ID" value="VVD89653.1"/>
    <property type="molecule type" value="Genomic_DNA"/>
</dbReference>
<reference evidence="2 3" key="1">
    <citation type="submission" date="2019-08" db="EMBL/GenBank/DDBJ databases">
        <authorList>
            <person name="Peeters C."/>
        </authorList>
    </citation>
    <scope>NUCLEOTIDE SEQUENCE [LARGE SCALE GENOMIC DNA]</scope>
    <source>
        <strain evidence="2 3">LMG 31011</strain>
    </source>
</reference>
<dbReference type="AlphaFoldDB" id="A0A5E4TR74"/>
<dbReference type="RefSeq" id="WP_150575260.1">
    <property type="nucleotide sequence ID" value="NZ_CABPSN010000002.1"/>
</dbReference>
<feature type="region of interest" description="Disordered" evidence="1">
    <location>
        <begin position="351"/>
        <end position="380"/>
    </location>
</feature>
<evidence type="ECO:0000313" key="2">
    <source>
        <dbReference type="EMBL" id="VVD89653.1"/>
    </source>
</evidence>
<protein>
    <submittedName>
        <fullName evidence="2">Uncharacterized protein</fullName>
    </submittedName>
</protein>
<feature type="compositionally biased region" description="Basic residues" evidence="1">
    <location>
        <begin position="370"/>
        <end position="380"/>
    </location>
</feature>
<dbReference type="OrthoDB" id="8937167at2"/>
<evidence type="ECO:0000256" key="1">
    <source>
        <dbReference type="SAM" id="MobiDB-lite"/>
    </source>
</evidence>
<proteinExistence type="predicted"/>
<keyword evidence="3" id="KW-1185">Reference proteome</keyword>